<dbReference type="InterPro" id="IPR000560">
    <property type="entry name" value="His_Pase_clade-2"/>
</dbReference>
<evidence type="ECO:0000313" key="4">
    <source>
        <dbReference type="EMBL" id="VDM72006.1"/>
    </source>
</evidence>
<feature type="signal peptide" evidence="3">
    <location>
        <begin position="1"/>
        <end position="15"/>
    </location>
</feature>
<dbReference type="CDD" id="cd07061">
    <property type="entry name" value="HP_HAP_like"/>
    <property type="match status" value="1"/>
</dbReference>
<dbReference type="EMBL" id="UYYB01023126">
    <property type="protein sequence ID" value="VDM72006.1"/>
    <property type="molecule type" value="Genomic_DNA"/>
</dbReference>
<sequence length="100" mass="11447">MFILILSLLIPPTIASLVVDDMELVLVQVVWRHGDRSPTLTHPTDPLQEDYWKFGGGGWGQLSPIGMKQHFEFGQQLRKYYVDTGYLSSRYDAKEVSQSF</sequence>
<dbReference type="AlphaFoldDB" id="A0A3P7IPM9"/>
<feature type="chain" id="PRO_5018092543" description="Acid phosphatase" evidence="3">
    <location>
        <begin position="16"/>
        <end position="100"/>
    </location>
</feature>
<accession>A0A3P7IPM9</accession>
<dbReference type="InterPro" id="IPR050645">
    <property type="entry name" value="Histidine_acid_phosphatase"/>
</dbReference>
<dbReference type="InterPro" id="IPR033379">
    <property type="entry name" value="Acid_Pase_AS"/>
</dbReference>
<organism evidence="4 5">
    <name type="scientific">Strongylus vulgaris</name>
    <name type="common">Blood worm</name>
    <dbReference type="NCBI Taxonomy" id="40348"/>
    <lineage>
        <taxon>Eukaryota</taxon>
        <taxon>Metazoa</taxon>
        <taxon>Ecdysozoa</taxon>
        <taxon>Nematoda</taxon>
        <taxon>Chromadorea</taxon>
        <taxon>Rhabditida</taxon>
        <taxon>Rhabditina</taxon>
        <taxon>Rhabditomorpha</taxon>
        <taxon>Strongyloidea</taxon>
        <taxon>Strongylidae</taxon>
        <taxon>Strongylus</taxon>
    </lineage>
</organism>
<keyword evidence="5" id="KW-1185">Reference proteome</keyword>
<dbReference type="SUPFAM" id="SSF53254">
    <property type="entry name" value="Phosphoglycerate mutase-like"/>
    <property type="match status" value="1"/>
</dbReference>
<evidence type="ECO:0000313" key="5">
    <source>
        <dbReference type="Proteomes" id="UP000270094"/>
    </source>
</evidence>
<reference evidence="4 5" key="1">
    <citation type="submission" date="2018-11" db="EMBL/GenBank/DDBJ databases">
        <authorList>
            <consortium name="Pathogen Informatics"/>
        </authorList>
    </citation>
    <scope>NUCLEOTIDE SEQUENCE [LARGE SCALE GENOMIC DNA]</scope>
</reference>
<dbReference type="PROSITE" id="PS00616">
    <property type="entry name" value="HIS_ACID_PHOSPHAT_1"/>
    <property type="match status" value="1"/>
</dbReference>
<evidence type="ECO:0000256" key="1">
    <source>
        <dbReference type="ARBA" id="ARBA00000032"/>
    </source>
</evidence>
<dbReference type="Proteomes" id="UP000270094">
    <property type="component" value="Unassembled WGS sequence"/>
</dbReference>
<dbReference type="Gene3D" id="3.40.50.1240">
    <property type="entry name" value="Phosphoglycerate mutase-like"/>
    <property type="match status" value="1"/>
</dbReference>
<gene>
    <name evidence="4" type="ORF">SVUK_LOCUS7004</name>
</gene>
<dbReference type="GO" id="GO:0003993">
    <property type="term" value="F:acid phosphatase activity"/>
    <property type="evidence" value="ECO:0007669"/>
    <property type="project" value="UniProtKB-EC"/>
</dbReference>
<keyword evidence="3" id="KW-0732">Signal</keyword>
<dbReference type="PANTHER" id="PTHR11567">
    <property type="entry name" value="ACID PHOSPHATASE-RELATED"/>
    <property type="match status" value="1"/>
</dbReference>
<comment type="similarity">
    <text evidence="2">Belongs to the histidine acid phosphatase family.</text>
</comment>
<evidence type="ECO:0000256" key="2">
    <source>
        <dbReference type="ARBA" id="ARBA00005375"/>
    </source>
</evidence>
<protein>
    <recommendedName>
        <fullName evidence="6">Acid phosphatase</fullName>
    </recommendedName>
</protein>
<dbReference type="Pfam" id="PF00328">
    <property type="entry name" value="His_Phos_2"/>
    <property type="match status" value="1"/>
</dbReference>
<dbReference type="PANTHER" id="PTHR11567:SF206">
    <property type="entry name" value="HISTIDINE ACID PHOSPHATASE-RELATED"/>
    <property type="match status" value="1"/>
</dbReference>
<dbReference type="InterPro" id="IPR029033">
    <property type="entry name" value="His_PPase_superfam"/>
</dbReference>
<name>A0A3P7IPM9_STRVU</name>
<evidence type="ECO:0000256" key="3">
    <source>
        <dbReference type="SAM" id="SignalP"/>
    </source>
</evidence>
<dbReference type="OrthoDB" id="258392at2759"/>
<comment type="catalytic activity">
    <reaction evidence="1">
        <text>a phosphate monoester + H2O = an alcohol + phosphate</text>
        <dbReference type="Rhea" id="RHEA:15017"/>
        <dbReference type="ChEBI" id="CHEBI:15377"/>
        <dbReference type="ChEBI" id="CHEBI:30879"/>
        <dbReference type="ChEBI" id="CHEBI:43474"/>
        <dbReference type="ChEBI" id="CHEBI:67140"/>
        <dbReference type="EC" id="3.1.3.2"/>
    </reaction>
</comment>
<proteinExistence type="inferred from homology"/>
<evidence type="ECO:0008006" key="6">
    <source>
        <dbReference type="Google" id="ProtNLM"/>
    </source>
</evidence>